<protein>
    <submittedName>
        <fullName evidence="4">DNA processing protein</fullName>
    </submittedName>
</protein>
<dbReference type="Gene3D" id="3.40.50.450">
    <property type="match status" value="1"/>
</dbReference>
<dbReference type="InterPro" id="IPR003488">
    <property type="entry name" value="DprA"/>
</dbReference>
<name>A0ABU7TZB1_9PROT</name>
<dbReference type="Proteomes" id="UP001312908">
    <property type="component" value="Unassembled WGS sequence"/>
</dbReference>
<dbReference type="SUPFAM" id="SSF102405">
    <property type="entry name" value="MCP/YpsA-like"/>
    <property type="match status" value="1"/>
</dbReference>
<evidence type="ECO:0000259" key="3">
    <source>
        <dbReference type="Pfam" id="PF17782"/>
    </source>
</evidence>
<evidence type="ECO:0000256" key="1">
    <source>
        <dbReference type="ARBA" id="ARBA00006525"/>
    </source>
</evidence>
<accession>A0ABU7TZB1</accession>
<sequence>MRGLMSKTITPRETIARLRLTRCAGIGPVTFRRLLDEYADAATAIEALPERLRQAGHRALAMPLESEIEAEWIRTEKYGGRILFFDDPHYPLLMKNVPDAPSAVTVLGDVARLSQKSVAIVGARNASAAGLRMAESLAAGLAEAGIVVVSGLALGIDRAAHMAALYPGCTVAALAGGIDTIYPPENKALRDDIAARGCLVTEAPLGTVPQGRHFPRRNRLIAGMSQGVVVVEGGLRSGTLITAKMALDYGRDIFAVPGSPLDPRSRGGNDLIRQGAILTETVDDILRNLADTVDISRAPPQTTRKAFDTAQLSLLETSQQPDNDPRRRIASLLSNTPISVDDLVDKSQCSVSVVSSVLSALELDGEATFLPDGQIVMLQPEV</sequence>
<feature type="domain" description="Smf/DprA SLOG" evidence="2">
    <location>
        <begin position="82"/>
        <end position="289"/>
    </location>
</feature>
<dbReference type="EMBL" id="JAWJZY010000001">
    <property type="protein sequence ID" value="MEE8657875.1"/>
    <property type="molecule type" value="Genomic_DNA"/>
</dbReference>
<dbReference type="InterPro" id="IPR036390">
    <property type="entry name" value="WH_DNA-bd_sf"/>
</dbReference>
<dbReference type="NCBIfam" id="TIGR00732">
    <property type="entry name" value="dprA"/>
    <property type="match status" value="1"/>
</dbReference>
<dbReference type="InterPro" id="IPR041614">
    <property type="entry name" value="DprA_WH"/>
</dbReference>
<comment type="caution">
    <text evidence="4">The sequence shown here is derived from an EMBL/GenBank/DDBJ whole genome shotgun (WGS) entry which is preliminary data.</text>
</comment>
<dbReference type="Pfam" id="PF21102">
    <property type="entry name" value="DprA_N"/>
    <property type="match status" value="1"/>
</dbReference>
<dbReference type="InterPro" id="IPR057666">
    <property type="entry name" value="DrpA_SLOG"/>
</dbReference>
<proteinExistence type="inferred from homology"/>
<keyword evidence="5" id="KW-1185">Reference proteome</keyword>
<evidence type="ECO:0000259" key="2">
    <source>
        <dbReference type="Pfam" id="PF02481"/>
    </source>
</evidence>
<comment type="similarity">
    <text evidence="1">Belongs to the DprA/Smf family.</text>
</comment>
<evidence type="ECO:0000313" key="4">
    <source>
        <dbReference type="EMBL" id="MEE8657875.1"/>
    </source>
</evidence>
<dbReference type="SUPFAM" id="SSF46785">
    <property type="entry name" value="Winged helix' DNA-binding domain"/>
    <property type="match status" value="1"/>
</dbReference>
<dbReference type="Gene3D" id="1.10.10.10">
    <property type="entry name" value="Winged helix-like DNA-binding domain superfamily/Winged helix DNA-binding domain"/>
    <property type="match status" value="1"/>
</dbReference>
<dbReference type="Pfam" id="PF17782">
    <property type="entry name" value="WHD_DprA"/>
    <property type="match status" value="1"/>
</dbReference>
<reference evidence="4 5" key="1">
    <citation type="submission" date="2023-10" db="EMBL/GenBank/DDBJ databases">
        <title>Sorlinia euscelidii gen. nov., sp. nov., an acetic acid bacteria isolated from the gut of Euscelidius variegatus emitter.</title>
        <authorList>
            <person name="Michoud G."/>
            <person name="Marasco R."/>
            <person name="Seferji K."/>
            <person name="Gonella E."/>
            <person name="Garuglieri E."/>
            <person name="Alma A."/>
            <person name="Mapelli F."/>
            <person name="Borin S."/>
            <person name="Daffonchio D."/>
            <person name="Crotti E."/>
        </authorList>
    </citation>
    <scope>NUCLEOTIDE SEQUENCE [LARGE SCALE GENOMIC DNA]</scope>
    <source>
        <strain evidence="4 5">EV16P</strain>
    </source>
</reference>
<gene>
    <name evidence="4" type="ORF">DOFOFD_02445</name>
</gene>
<organism evidence="4 5">
    <name type="scientific">Sorlinia euscelidii</name>
    <dbReference type="NCBI Taxonomy" id="3081148"/>
    <lineage>
        <taxon>Bacteria</taxon>
        <taxon>Pseudomonadati</taxon>
        <taxon>Pseudomonadota</taxon>
        <taxon>Alphaproteobacteria</taxon>
        <taxon>Acetobacterales</taxon>
        <taxon>Acetobacteraceae</taxon>
        <taxon>Sorlinia</taxon>
    </lineage>
</organism>
<evidence type="ECO:0000313" key="5">
    <source>
        <dbReference type="Proteomes" id="UP001312908"/>
    </source>
</evidence>
<feature type="domain" description="DprA winged helix" evidence="3">
    <location>
        <begin position="317"/>
        <end position="373"/>
    </location>
</feature>
<dbReference type="Pfam" id="PF02481">
    <property type="entry name" value="DNA_processg_A"/>
    <property type="match status" value="1"/>
</dbReference>
<dbReference type="PANTHER" id="PTHR43022:SF1">
    <property type="entry name" value="PROTEIN SMF"/>
    <property type="match status" value="1"/>
</dbReference>
<dbReference type="InterPro" id="IPR036388">
    <property type="entry name" value="WH-like_DNA-bd_sf"/>
</dbReference>
<dbReference type="PANTHER" id="PTHR43022">
    <property type="entry name" value="PROTEIN SMF"/>
    <property type="match status" value="1"/>
</dbReference>